<proteinExistence type="predicted"/>
<feature type="non-terminal residue" evidence="1">
    <location>
        <position position="1"/>
    </location>
</feature>
<accession>A0A8S4Q8G9</accession>
<dbReference type="EMBL" id="CAIIXF020000310">
    <property type="protein sequence ID" value="CAH1803206.1"/>
    <property type="molecule type" value="Genomic_DNA"/>
</dbReference>
<evidence type="ECO:0000313" key="2">
    <source>
        <dbReference type="Proteomes" id="UP000749559"/>
    </source>
</evidence>
<dbReference type="AlphaFoldDB" id="A0A8S4Q8G9"/>
<organism evidence="1 2">
    <name type="scientific">Owenia fusiformis</name>
    <name type="common">Polychaete worm</name>
    <dbReference type="NCBI Taxonomy" id="6347"/>
    <lineage>
        <taxon>Eukaryota</taxon>
        <taxon>Metazoa</taxon>
        <taxon>Spiralia</taxon>
        <taxon>Lophotrochozoa</taxon>
        <taxon>Annelida</taxon>
        <taxon>Polychaeta</taxon>
        <taxon>Sedentaria</taxon>
        <taxon>Canalipalpata</taxon>
        <taxon>Sabellida</taxon>
        <taxon>Oweniida</taxon>
        <taxon>Oweniidae</taxon>
        <taxon>Owenia</taxon>
    </lineage>
</organism>
<evidence type="ECO:0000313" key="1">
    <source>
        <dbReference type="EMBL" id="CAH1803206.1"/>
    </source>
</evidence>
<gene>
    <name evidence="1" type="ORF">OFUS_LOCUS26817</name>
</gene>
<protein>
    <submittedName>
        <fullName evidence="1">Uncharacterized protein</fullName>
    </submittedName>
</protein>
<comment type="caution">
    <text evidence="1">The sequence shown here is derived from an EMBL/GenBank/DDBJ whole genome shotgun (WGS) entry which is preliminary data.</text>
</comment>
<sequence>NVFLRYVDESGYASVDVSDDETYDKYLQDGIHPDDDGNDVRYNSLGETSHMITKKTKLSIIQEQARNKTATSPTSAESTPFVSPVVPLQQQIPVQDENLLATIGLSTSVQLPPPL</sequence>
<feature type="non-terminal residue" evidence="1">
    <location>
        <position position="115"/>
    </location>
</feature>
<dbReference type="Proteomes" id="UP000749559">
    <property type="component" value="Unassembled WGS sequence"/>
</dbReference>
<keyword evidence="2" id="KW-1185">Reference proteome</keyword>
<reference evidence="1" key="1">
    <citation type="submission" date="2022-03" db="EMBL/GenBank/DDBJ databases">
        <authorList>
            <person name="Martin C."/>
        </authorList>
    </citation>
    <scope>NUCLEOTIDE SEQUENCE</scope>
</reference>
<name>A0A8S4Q8G9_OWEFU</name>